<proteinExistence type="predicted"/>
<comment type="caution">
    <text evidence="1">The sequence shown here is derived from an EMBL/GenBank/DDBJ whole genome shotgun (WGS) entry which is preliminary data.</text>
</comment>
<evidence type="ECO:0000313" key="2">
    <source>
        <dbReference type="Proteomes" id="UP000254869"/>
    </source>
</evidence>
<keyword evidence="2" id="KW-1185">Reference proteome</keyword>
<dbReference type="STRING" id="1210086.GCA_001613105_04026"/>
<protein>
    <submittedName>
        <fullName evidence="1">Uncharacterized protein DUF4254</fullName>
    </submittedName>
</protein>
<dbReference type="Proteomes" id="UP000254869">
    <property type="component" value="Unassembled WGS sequence"/>
</dbReference>
<organism evidence="1 2">
    <name type="scientific">Nocardia pseudobrasiliensis</name>
    <dbReference type="NCBI Taxonomy" id="45979"/>
    <lineage>
        <taxon>Bacteria</taxon>
        <taxon>Bacillati</taxon>
        <taxon>Actinomycetota</taxon>
        <taxon>Actinomycetes</taxon>
        <taxon>Mycobacteriales</taxon>
        <taxon>Nocardiaceae</taxon>
        <taxon>Nocardia</taxon>
    </lineage>
</organism>
<dbReference type="InterPro" id="IPR025350">
    <property type="entry name" value="DUF4254"/>
</dbReference>
<dbReference type="EMBL" id="QQBC01000004">
    <property type="protein sequence ID" value="RDI66279.1"/>
    <property type="molecule type" value="Genomic_DNA"/>
</dbReference>
<dbReference type="Pfam" id="PF14063">
    <property type="entry name" value="DUF4254"/>
    <property type="match status" value="1"/>
</dbReference>
<name>A0A370I6D0_9NOCA</name>
<sequence>MAAVASLPPKDLLLQACRGLEPGEHFVLRRACRLAELHEHRLSVSAAADIDRQRAQLVHDIDRWVATELPVAPGGARLHTETVGTVIDRLAQFSALAYLALTTTPDWLADDAWRRLTELANAYADLATEVSAGRCRLPRLNGHHEYEH</sequence>
<reference evidence="1 2" key="1">
    <citation type="submission" date="2018-07" db="EMBL/GenBank/DDBJ databases">
        <title>Genomic Encyclopedia of Type Strains, Phase IV (KMG-IV): sequencing the most valuable type-strain genomes for metagenomic binning, comparative biology and taxonomic classification.</title>
        <authorList>
            <person name="Goeker M."/>
        </authorList>
    </citation>
    <scope>NUCLEOTIDE SEQUENCE [LARGE SCALE GENOMIC DNA]</scope>
    <source>
        <strain evidence="1 2">DSM 44290</strain>
    </source>
</reference>
<accession>A0A370I6D0</accession>
<dbReference type="AlphaFoldDB" id="A0A370I6D0"/>
<evidence type="ECO:0000313" key="1">
    <source>
        <dbReference type="EMBL" id="RDI66279.1"/>
    </source>
</evidence>
<gene>
    <name evidence="1" type="ORF">DFR76_10425</name>
</gene>